<dbReference type="Proteomes" id="UP000244855">
    <property type="component" value="Unassembled WGS sequence"/>
</dbReference>
<gene>
    <name evidence="2" type="ORF">DM02DRAFT_681538</name>
</gene>
<feature type="compositionally biased region" description="Basic and acidic residues" evidence="1">
    <location>
        <begin position="196"/>
        <end position="212"/>
    </location>
</feature>
<feature type="compositionally biased region" description="Basic residues" evidence="1">
    <location>
        <begin position="67"/>
        <end position="79"/>
    </location>
</feature>
<proteinExistence type="predicted"/>
<feature type="region of interest" description="Disordered" evidence="1">
    <location>
        <begin position="233"/>
        <end position="252"/>
    </location>
</feature>
<sequence>MPFLRNPSPTLSLLLSFKYDGSDNEEEKHAKDSSHPSTARDSTDSPLKVTWALLPTPPSSSEDITKTKNKGKKVKKDKSKKNAEKDEKKKKKKSSLPNFLTSFAQKLTRPFFPHHHHHHHPRPPTPPSSRPCSSSFSTPSSTPPTFSQPLTHTQTHTSLTSYTSCPPSCKCHDPERERRRGVVKTYPSSNRNRSLRLRDRDERGKEIVEKGKGGCGSWGKQEWGAGRAKWLMGLQEKEEEEEVGREGGRGGL</sequence>
<keyword evidence="3" id="KW-1185">Reference proteome</keyword>
<reference evidence="2 3" key="1">
    <citation type="journal article" date="2018" name="Sci. Rep.">
        <title>Comparative genomics provides insights into the lifestyle and reveals functional heterogeneity of dark septate endophytic fungi.</title>
        <authorList>
            <person name="Knapp D.G."/>
            <person name="Nemeth J.B."/>
            <person name="Barry K."/>
            <person name="Hainaut M."/>
            <person name="Henrissat B."/>
            <person name="Johnson J."/>
            <person name="Kuo A."/>
            <person name="Lim J.H.P."/>
            <person name="Lipzen A."/>
            <person name="Nolan M."/>
            <person name="Ohm R.A."/>
            <person name="Tamas L."/>
            <person name="Grigoriev I.V."/>
            <person name="Spatafora J.W."/>
            <person name="Nagy L.G."/>
            <person name="Kovacs G.M."/>
        </authorList>
    </citation>
    <scope>NUCLEOTIDE SEQUENCE [LARGE SCALE GENOMIC DNA]</scope>
    <source>
        <strain evidence="2 3">DSE2036</strain>
    </source>
</reference>
<evidence type="ECO:0000256" key="1">
    <source>
        <dbReference type="SAM" id="MobiDB-lite"/>
    </source>
</evidence>
<protein>
    <submittedName>
        <fullName evidence="2">Uncharacterized protein</fullName>
    </submittedName>
</protein>
<evidence type="ECO:0000313" key="2">
    <source>
        <dbReference type="EMBL" id="PVI06096.1"/>
    </source>
</evidence>
<feature type="compositionally biased region" description="Basic and acidic residues" evidence="1">
    <location>
        <begin position="170"/>
        <end position="180"/>
    </location>
</feature>
<feature type="compositionally biased region" description="Low complexity" evidence="1">
    <location>
        <begin position="130"/>
        <end position="164"/>
    </location>
</feature>
<organism evidence="2 3">
    <name type="scientific">Periconia macrospinosa</name>
    <dbReference type="NCBI Taxonomy" id="97972"/>
    <lineage>
        <taxon>Eukaryota</taxon>
        <taxon>Fungi</taxon>
        <taxon>Dikarya</taxon>
        <taxon>Ascomycota</taxon>
        <taxon>Pezizomycotina</taxon>
        <taxon>Dothideomycetes</taxon>
        <taxon>Pleosporomycetidae</taxon>
        <taxon>Pleosporales</taxon>
        <taxon>Massarineae</taxon>
        <taxon>Periconiaceae</taxon>
        <taxon>Periconia</taxon>
    </lineage>
</organism>
<feature type="region of interest" description="Disordered" evidence="1">
    <location>
        <begin position="112"/>
        <end position="220"/>
    </location>
</feature>
<feature type="region of interest" description="Disordered" evidence="1">
    <location>
        <begin position="21"/>
        <end position="100"/>
    </location>
</feature>
<evidence type="ECO:0000313" key="3">
    <source>
        <dbReference type="Proteomes" id="UP000244855"/>
    </source>
</evidence>
<feature type="compositionally biased region" description="Basic residues" evidence="1">
    <location>
        <begin position="112"/>
        <end position="122"/>
    </location>
</feature>
<dbReference type="EMBL" id="KZ805310">
    <property type="protein sequence ID" value="PVI06096.1"/>
    <property type="molecule type" value="Genomic_DNA"/>
</dbReference>
<dbReference type="AlphaFoldDB" id="A0A2V1E6X3"/>
<accession>A0A2V1E6X3</accession>
<name>A0A2V1E6X3_9PLEO</name>